<proteinExistence type="predicted"/>
<sequence length="32" mass="3731">MEMDKFYTGYGGAAVLWISITTLKKRFNNPDY</sequence>
<dbReference type="Proteomes" id="UP001264980">
    <property type="component" value="Unassembled WGS sequence"/>
</dbReference>
<accession>A0ABU1R687</accession>
<evidence type="ECO:0000313" key="2">
    <source>
        <dbReference type="Proteomes" id="UP001264980"/>
    </source>
</evidence>
<dbReference type="EMBL" id="JAVDTI010000008">
    <property type="protein sequence ID" value="MDR6808917.1"/>
    <property type="molecule type" value="Genomic_DNA"/>
</dbReference>
<reference evidence="1 2" key="1">
    <citation type="submission" date="2023-07" db="EMBL/GenBank/DDBJ databases">
        <title>Sorghum-associated microbial communities from plants grown in Nebraska, USA.</title>
        <authorList>
            <person name="Schachtman D."/>
        </authorList>
    </citation>
    <scope>NUCLEOTIDE SEQUENCE [LARGE SCALE GENOMIC DNA]</scope>
    <source>
        <strain evidence="1 2">BE57</strain>
    </source>
</reference>
<evidence type="ECO:0000313" key="1">
    <source>
        <dbReference type="EMBL" id="MDR6808917.1"/>
    </source>
</evidence>
<name>A0ABU1R687_9BACT</name>
<protein>
    <submittedName>
        <fullName evidence="1">Uncharacterized protein</fullName>
    </submittedName>
</protein>
<keyword evidence="2" id="KW-1185">Reference proteome</keyword>
<organism evidence="1 2">
    <name type="scientific">Dyadobacter fermentans</name>
    <dbReference type="NCBI Taxonomy" id="94254"/>
    <lineage>
        <taxon>Bacteria</taxon>
        <taxon>Pseudomonadati</taxon>
        <taxon>Bacteroidota</taxon>
        <taxon>Cytophagia</taxon>
        <taxon>Cytophagales</taxon>
        <taxon>Spirosomataceae</taxon>
        <taxon>Dyadobacter</taxon>
    </lineage>
</organism>
<comment type="caution">
    <text evidence="1">The sequence shown here is derived from an EMBL/GenBank/DDBJ whole genome shotgun (WGS) entry which is preliminary data.</text>
</comment>
<gene>
    <name evidence="1" type="ORF">J2W84_005982</name>
</gene>